<proteinExistence type="inferred from homology"/>
<dbReference type="InterPro" id="IPR015797">
    <property type="entry name" value="NUDIX_hydrolase-like_dom_sf"/>
</dbReference>
<evidence type="ECO:0000256" key="1">
    <source>
        <dbReference type="ARBA" id="ARBA00005582"/>
    </source>
</evidence>
<dbReference type="EMBL" id="FQZS01000008">
    <property type="protein sequence ID" value="SHI80295.1"/>
    <property type="molecule type" value="Genomic_DNA"/>
</dbReference>
<evidence type="ECO:0000256" key="3">
    <source>
        <dbReference type="ARBA" id="ARBA00022741"/>
    </source>
</evidence>
<dbReference type="GO" id="GO:0004081">
    <property type="term" value="F:bis(5'-nucleosyl)-tetraphosphatase (asymmetrical) activity"/>
    <property type="evidence" value="ECO:0007669"/>
    <property type="project" value="TreeGrafter"/>
</dbReference>
<reference evidence="8 9" key="1">
    <citation type="submission" date="2016-11" db="EMBL/GenBank/DDBJ databases">
        <authorList>
            <person name="Jaros S."/>
            <person name="Januszkiewicz K."/>
            <person name="Wedrychowicz H."/>
        </authorList>
    </citation>
    <scope>NUCLEOTIDE SEQUENCE [LARGE SCALE GENOMIC DNA]</scope>
    <source>
        <strain evidence="8 9">DSM 19022</strain>
    </source>
</reference>
<dbReference type="RefSeq" id="WP_073025522.1">
    <property type="nucleotide sequence ID" value="NZ_FQZS01000008.1"/>
</dbReference>
<dbReference type="InterPro" id="IPR020476">
    <property type="entry name" value="Nudix_hydrolase"/>
</dbReference>
<evidence type="ECO:0000256" key="6">
    <source>
        <dbReference type="RuleBase" id="RU003476"/>
    </source>
</evidence>
<organism evidence="8 9">
    <name type="scientific">Lutispora thermophila DSM 19022</name>
    <dbReference type="NCBI Taxonomy" id="1122184"/>
    <lineage>
        <taxon>Bacteria</taxon>
        <taxon>Bacillati</taxon>
        <taxon>Bacillota</taxon>
        <taxon>Clostridia</taxon>
        <taxon>Lutisporales</taxon>
        <taxon>Lutisporaceae</taxon>
        <taxon>Lutispora</taxon>
    </lineage>
</organism>
<keyword evidence="9" id="KW-1185">Reference proteome</keyword>
<gene>
    <name evidence="8" type="ORF">SAMN02745176_01409</name>
</gene>
<comment type="similarity">
    <text evidence="1 6">Belongs to the Nudix hydrolase family.</text>
</comment>
<dbReference type="Pfam" id="PF00293">
    <property type="entry name" value="NUDIX"/>
    <property type="match status" value="1"/>
</dbReference>
<dbReference type="InterPro" id="IPR020084">
    <property type="entry name" value="NUDIX_hydrolase_CS"/>
</dbReference>
<dbReference type="AlphaFoldDB" id="A0A1M6E4F8"/>
<keyword evidence="3" id="KW-0547">Nucleotide-binding</keyword>
<evidence type="ECO:0000256" key="5">
    <source>
        <dbReference type="ARBA" id="ARBA00032644"/>
    </source>
</evidence>
<dbReference type="Proteomes" id="UP000184442">
    <property type="component" value="Unassembled WGS sequence"/>
</dbReference>
<accession>A0A1M6E4F8</accession>
<evidence type="ECO:0000256" key="4">
    <source>
        <dbReference type="ARBA" id="ARBA00022801"/>
    </source>
</evidence>
<feature type="domain" description="Nudix hydrolase" evidence="7">
    <location>
        <begin position="2"/>
        <end position="132"/>
    </location>
</feature>
<dbReference type="PROSITE" id="PS00893">
    <property type="entry name" value="NUDIX_BOX"/>
    <property type="match status" value="1"/>
</dbReference>
<name>A0A1M6E4F8_9FIRM</name>
<protein>
    <recommendedName>
        <fullName evidence="2">Bis(5'-nucleosyl)-tetraphosphatase [asymmetrical]</fullName>
    </recommendedName>
    <alternativeName>
        <fullName evidence="5">Diadenosine 5',5'''-P1,P4-tetraphosphate asymmetrical hydrolase</fullName>
    </alternativeName>
</protein>
<dbReference type="GO" id="GO:0006754">
    <property type="term" value="P:ATP biosynthetic process"/>
    <property type="evidence" value="ECO:0007669"/>
    <property type="project" value="TreeGrafter"/>
</dbReference>
<evidence type="ECO:0000313" key="8">
    <source>
        <dbReference type="EMBL" id="SHI80295.1"/>
    </source>
</evidence>
<evidence type="ECO:0000313" key="9">
    <source>
        <dbReference type="Proteomes" id="UP000184442"/>
    </source>
</evidence>
<dbReference type="PROSITE" id="PS51462">
    <property type="entry name" value="NUDIX"/>
    <property type="match status" value="1"/>
</dbReference>
<dbReference type="GO" id="GO:0006167">
    <property type="term" value="P:AMP biosynthetic process"/>
    <property type="evidence" value="ECO:0007669"/>
    <property type="project" value="TreeGrafter"/>
</dbReference>
<dbReference type="InterPro" id="IPR003565">
    <property type="entry name" value="Tetra_PHTase"/>
</dbReference>
<dbReference type="PANTHER" id="PTHR21340:SF0">
    <property type="entry name" value="BIS(5'-NUCLEOSYL)-TETRAPHOSPHATASE [ASYMMETRICAL]"/>
    <property type="match status" value="1"/>
</dbReference>
<evidence type="ECO:0000259" key="7">
    <source>
        <dbReference type="PROSITE" id="PS51462"/>
    </source>
</evidence>
<dbReference type="GO" id="GO:0000166">
    <property type="term" value="F:nucleotide binding"/>
    <property type="evidence" value="ECO:0007669"/>
    <property type="project" value="UniProtKB-KW"/>
</dbReference>
<keyword evidence="4 6" id="KW-0378">Hydrolase</keyword>
<dbReference type="InterPro" id="IPR000086">
    <property type="entry name" value="NUDIX_hydrolase_dom"/>
</dbReference>
<dbReference type="PANTHER" id="PTHR21340">
    <property type="entry name" value="DIADENOSINE 5,5-P1,P4-TETRAPHOSPHATE PYROPHOSPHOHYDROLASE MUTT"/>
    <property type="match status" value="1"/>
</dbReference>
<dbReference type="Gene3D" id="3.90.79.10">
    <property type="entry name" value="Nucleoside Triphosphate Pyrophosphohydrolase"/>
    <property type="match status" value="1"/>
</dbReference>
<dbReference type="SUPFAM" id="SSF55811">
    <property type="entry name" value="Nudix"/>
    <property type="match status" value="1"/>
</dbReference>
<sequence length="141" mass="16458">MKLEKSCGAIVYRKINDDIEFLAIKSNSPGEHWGFPKGHVEEGETEKETCIREVYEETGLVVTPQDGFIAYDKYKISEDTYKEVVFFLAFATDQEVVVNEDEVKEYKWASFDEIYDLVTYDSTRNILIKAREYIMNNEKDL</sequence>
<dbReference type="InterPro" id="IPR051325">
    <property type="entry name" value="Nudix_hydrolase_domain"/>
</dbReference>
<evidence type="ECO:0000256" key="2">
    <source>
        <dbReference type="ARBA" id="ARBA00018911"/>
    </source>
</evidence>
<dbReference type="CDD" id="cd03428">
    <property type="entry name" value="NUDIX_Ap4A_Nudt2"/>
    <property type="match status" value="1"/>
</dbReference>
<dbReference type="STRING" id="1122184.SAMN02745176_01409"/>
<dbReference type="PRINTS" id="PR00502">
    <property type="entry name" value="NUDIXFAMILY"/>
</dbReference>